<name>A0A0A8YPG2_ARUDO</name>
<organism evidence="1">
    <name type="scientific">Arundo donax</name>
    <name type="common">Giant reed</name>
    <name type="synonym">Donax arundinaceus</name>
    <dbReference type="NCBI Taxonomy" id="35708"/>
    <lineage>
        <taxon>Eukaryota</taxon>
        <taxon>Viridiplantae</taxon>
        <taxon>Streptophyta</taxon>
        <taxon>Embryophyta</taxon>
        <taxon>Tracheophyta</taxon>
        <taxon>Spermatophyta</taxon>
        <taxon>Magnoliopsida</taxon>
        <taxon>Liliopsida</taxon>
        <taxon>Poales</taxon>
        <taxon>Poaceae</taxon>
        <taxon>PACMAD clade</taxon>
        <taxon>Arundinoideae</taxon>
        <taxon>Arundineae</taxon>
        <taxon>Arundo</taxon>
    </lineage>
</organism>
<sequence>MYFLPSKLTFLLQRKEIANGHNCQWQTTTFAQYLQSPVLQMP</sequence>
<proteinExistence type="predicted"/>
<reference evidence="1" key="1">
    <citation type="submission" date="2014-09" db="EMBL/GenBank/DDBJ databases">
        <authorList>
            <person name="Magalhaes I.L.F."/>
            <person name="Oliveira U."/>
            <person name="Santos F.R."/>
            <person name="Vidigal T.H.D.A."/>
            <person name="Brescovit A.D."/>
            <person name="Santos A.J."/>
        </authorList>
    </citation>
    <scope>NUCLEOTIDE SEQUENCE</scope>
    <source>
        <tissue evidence="1">Shoot tissue taken approximately 20 cm above the soil surface</tissue>
    </source>
</reference>
<dbReference type="EMBL" id="GBRH01271200">
    <property type="protein sequence ID" value="JAD26695.1"/>
    <property type="molecule type" value="Transcribed_RNA"/>
</dbReference>
<evidence type="ECO:0000313" key="1">
    <source>
        <dbReference type="EMBL" id="JAD26695.1"/>
    </source>
</evidence>
<accession>A0A0A8YPG2</accession>
<protein>
    <submittedName>
        <fullName evidence="1">Uncharacterized protein</fullName>
    </submittedName>
</protein>
<dbReference type="AlphaFoldDB" id="A0A0A8YPG2"/>
<reference evidence="1" key="2">
    <citation type="journal article" date="2015" name="Data Brief">
        <title>Shoot transcriptome of the giant reed, Arundo donax.</title>
        <authorList>
            <person name="Barrero R.A."/>
            <person name="Guerrero F.D."/>
            <person name="Moolhuijzen P."/>
            <person name="Goolsby J.A."/>
            <person name="Tidwell J."/>
            <person name="Bellgard S.E."/>
            <person name="Bellgard M.I."/>
        </authorList>
    </citation>
    <scope>NUCLEOTIDE SEQUENCE</scope>
    <source>
        <tissue evidence="1">Shoot tissue taken approximately 20 cm above the soil surface</tissue>
    </source>
</reference>